<protein>
    <submittedName>
        <fullName evidence="4">Putative pentatricopeptide repeat domain-containing protein</fullName>
    </submittedName>
</protein>
<dbReference type="Gene3D" id="1.25.40.10">
    <property type="entry name" value="Tetratricopeptide repeat domain"/>
    <property type="match status" value="2"/>
</dbReference>
<dbReference type="PANTHER" id="PTHR47941">
    <property type="entry name" value="PENTATRICOPEPTIDE REPEAT-CONTAINING PROTEIN 3, MITOCHONDRIAL"/>
    <property type="match status" value="1"/>
</dbReference>
<evidence type="ECO:0000256" key="2">
    <source>
        <dbReference type="PROSITE-ProRule" id="PRU00708"/>
    </source>
</evidence>
<evidence type="ECO:0000256" key="1">
    <source>
        <dbReference type="ARBA" id="ARBA00022737"/>
    </source>
</evidence>
<feature type="repeat" description="PPR" evidence="2">
    <location>
        <begin position="663"/>
        <end position="697"/>
    </location>
</feature>
<dbReference type="NCBIfam" id="TIGR00756">
    <property type="entry name" value="PPR"/>
    <property type="match status" value="1"/>
</dbReference>
<dbReference type="EMBL" id="JMSE01001202">
    <property type="protein sequence ID" value="KDN63692.1"/>
    <property type="molecule type" value="Genomic_DNA"/>
</dbReference>
<feature type="repeat" description="PPR" evidence="2">
    <location>
        <begin position="628"/>
        <end position="662"/>
    </location>
</feature>
<evidence type="ECO:0000313" key="4">
    <source>
        <dbReference type="EMBL" id="KDN63692.1"/>
    </source>
</evidence>
<accession>A0A066X451</accession>
<dbReference type="AlphaFoldDB" id="A0A066X451"/>
<dbReference type="InterPro" id="IPR011990">
    <property type="entry name" value="TPR-like_helical_dom_sf"/>
</dbReference>
<dbReference type="HOGENOM" id="CLU_014278_1_0_1"/>
<evidence type="ECO:0000313" key="5">
    <source>
        <dbReference type="Proteomes" id="UP000027238"/>
    </source>
</evidence>
<comment type="caution">
    <text evidence="4">The sequence shown here is derived from an EMBL/GenBank/DDBJ whole genome shotgun (WGS) entry which is preliminary data.</text>
</comment>
<proteinExistence type="predicted"/>
<keyword evidence="1" id="KW-0677">Repeat</keyword>
<reference evidence="5" key="1">
    <citation type="journal article" date="2014" name="Genome Announc.">
        <title>Draft genome sequence of Colletotrichum sublineola, a destructive pathogen of cultivated sorghum.</title>
        <authorList>
            <person name="Baroncelli R."/>
            <person name="Sanz-Martin J.M."/>
            <person name="Rech G.E."/>
            <person name="Sukno S.A."/>
            <person name="Thon M.R."/>
        </authorList>
    </citation>
    <scope>NUCLEOTIDE SEQUENCE [LARGE SCALE GENOMIC DNA]</scope>
    <source>
        <strain evidence="5">TX430BB</strain>
    </source>
</reference>
<feature type="repeat" description="PPR" evidence="2">
    <location>
        <begin position="348"/>
        <end position="382"/>
    </location>
</feature>
<keyword evidence="5" id="KW-1185">Reference proteome</keyword>
<organism evidence="4 5">
    <name type="scientific">Colletotrichum sublineola</name>
    <name type="common">Sorghum anthracnose fungus</name>
    <dbReference type="NCBI Taxonomy" id="1173701"/>
    <lineage>
        <taxon>Eukaryota</taxon>
        <taxon>Fungi</taxon>
        <taxon>Dikarya</taxon>
        <taxon>Ascomycota</taxon>
        <taxon>Pezizomycotina</taxon>
        <taxon>Sordariomycetes</taxon>
        <taxon>Hypocreomycetidae</taxon>
        <taxon>Glomerellales</taxon>
        <taxon>Glomerellaceae</taxon>
        <taxon>Colletotrichum</taxon>
        <taxon>Colletotrichum graminicola species complex</taxon>
    </lineage>
</organism>
<gene>
    <name evidence="4" type="ORF">CSUB01_04733</name>
</gene>
<dbReference type="OMA" id="TDHVYNE"/>
<dbReference type="eggNOG" id="KOG4197">
    <property type="taxonomic scope" value="Eukaryota"/>
</dbReference>
<dbReference type="InterPro" id="IPR002885">
    <property type="entry name" value="PPR_rpt"/>
</dbReference>
<dbReference type="Proteomes" id="UP000027238">
    <property type="component" value="Unassembled WGS sequence"/>
</dbReference>
<sequence length="919" mass="103055">MAGPVQLFLQARHESTVVSPSLSRKPFKIRKHKAKYRFDDPLEIIKDRPDFFVKLSLKRTEETATTSKNTSPWMHELAREKKTRYQEYGYLRHFLDKTELKRFTNWKNDFLRLFEYAARGSSYITPERLNWIMDREVIEYTADNWASWPRQKRTDSEGWHTLMFSALWSCPDRALSLLEVTTEDFIPPGYALKDTIHFLAKWQCQELAGEELASHAEALCKFVITIINKTPPNHVRLLQNTIHNLASTTSIENVEALYHCLRGKGHDIHHRTLFYMATRLAKTPQNKQLALQMAIEAIEGGRNDLDPIQWSRICTSILTLEPEHIKTSDEFSAADAFGVLLEHGFVPNMVNYTALIRSFCLTGQIEKAWEIVQVMQRHNIELDSIMWSTLLDGAKRALSASSIKMIVAGAAEHNAIDVVFLNDLLFSLLHFSEAETRENKKAGPGSVPAFGPMLHFYSKIFHLAPLQSLIPVDFSRYLDASRGLEMPPDWQLARELFPALDAAMSAVPHKLSPTGATLGIMFISYVKSLSQPINLISLYAYFRQLIINSNPVATNFAREKGTFAYDVIIKTLCESPGMLRAALDIIGDMLKHTLDERSKSITTSNESAVETAAAAVSSPSLPLHPAPSVFTWSILLHGFMSHKEKGSGERILAMMRQHGVEPNLVTWNTLVAGYAKSQDVNKTVQSLQRLEGAGYEADDYTLRAFSKLVNREAALRKMEDTIDRKKRNEETRTKLVLDADTGLQLLWQGTTSSRLHVSFLQKNFGLSGSRGSSVVLPPPILVAVGTIAHCRDMGTCPKPRTPRLEGNHARLPCDVVSVLPRLHDLVRTGDAAKVNNPGLGRRPRRSGTADDGVEPLPRHELALVAMELGTWRITRGIADEVGAVTRSRARVAARRVVKLVPVGPSKQLVLRAAGIELLT</sequence>
<dbReference type="STRING" id="1173701.A0A066X451"/>
<name>A0A066X451_COLSU</name>
<dbReference type="PROSITE" id="PS51375">
    <property type="entry name" value="PPR"/>
    <property type="match status" value="3"/>
</dbReference>
<feature type="region of interest" description="Disordered" evidence="3">
    <location>
        <begin position="831"/>
        <end position="854"/>
    </location>
</feature>
<dbReference type="Pfam" id="PF13041">
    <property type="entry name" value="PPR_2"/>
    <property type="match status" value="2"/>
</dbReference>
<evidence type="ECO:0000256" key="3">
    <source>
        <dbReference type="SAM" id="MobiDB-lite"/>
    </source>
</evidence>
<dbReference type="OrthoDB" id="185373at2759"/>